<name>A0A2W2ALM9_9BACT</name>
<dbReference type="EMBL" id="QKTW01000015">
    <property type="protein sequence ID" value="PZF73230.1"/>
    <property type="molecule type" value="Genomic_DNA"/>
</dbReference>
<dbReference type="InterPro" id="IPR010227">
    <property type="entry name" value="NADH_Q_OxRdtase_chainM/4"/>
</dbReference>
<gene>
    <name evidence="9" type="ORF">DN068_10010</name>
</gene>
<dbReference type="GO" id="GO:0003954">
    <property type="term" value="F:NADH dehydrogenase activity"/>
    <property type="evidence" value="ECO:0007669"/>
    <property type="project" value="TreeGrafter"/>
</dbReference>
<evidence type="ECO:0000313" key="9">
    <source>
        <dbReference type="EMBL" id="PZF73230.1"/>
    </source>
</evidence>
<comment type="similarity">
    <text evidence="2">Belongs to the complex I subunit 4 family.</text>
</comment>
<dbReference type="Proteomes" id="UP000248745">
    <property type="component" value="Unassembled WGS sequence"/>
</dbReference>
<dbReference type="InterPro" id="IPR003918">
    <property type="entry name" value="NADH_UbQ_OxRdtase"/>
</dbReference>
<feature type="transmembrane region" description="Helical" evidence="7">
    <location>
        <begin position="265"/>
        <end position="288"/>
    </location>
</feature>
<keyword evidence="3 6" id="KW-0812">Transmembrane</keyword>
<dbReference type="NCBIfam" id="TIGR01972">
    <property type="entry name" value="NDH_I_M"/>
    <property type="match status" value="1"/>
</dbReference>
<keyword evidence="5 7" id="KW-0472">Membrane</keyword>
<evidence type="ECO:0000256" key="5">
    <source>
        <dbReference type="ARBA" id="ARBA00023136"/>
    </source>
</evidence>
<comment type="caution">
    <text evidence="9">The sequence shown here is derived from an EMBL/GenBank/DDBJ whole genome shotgun (WGS) entry which is preliminary data.</text>
</comment>
<feature type="transmembrane region" description="Helical" evidence="7">
    <location>
        <begin position="365"/>
        <end position="386"/>
    </location>
</feature>
<evidence type="ECO:0000256" key="6">
    <source>
        <dbReference type="RuleBase" id="RU000320"/>
    </source>
</evidence>
<feature type="transmembrane region" description="Helical" evidence="7">
    <location>
        <begin position="406"/>
        <end position="425"/>
    </location>
</feature>
<feature type="transmembrane region" description="Helical" evidence="7">
    <location>
        <begin position="102"/>
        <end position="121"/>
    </location>
</feature>
<dbReference type="PANTHER" id="PTHR43507">
    <property type="entry name" value="NADH-UBIQUINONE OXIDOREDUCTASE CHAIN 4"/>
    <property type="match status" value="1"/>
</dbReference>
<accession>A0A2W2ALM9</accession>
<organism evidence="9 10">
    <name type="scientific">Taibaiella soli</name>
    <dbReference type="NCBI Taxonomy" id="1649169"/>
    <lineage>
        <taxon>Bacteria</taxon>
        <taxon>Pseudomonadati</taxon>
        <taxon>Bacteroidota</taxon>
        <taxon>Chitinophagia</taxon>
        <taxon>Chitinophagales</taxon>
        <taxon>Chitinophagaceae</taxon>
        <taxon>Taibaiella</taxon>
    </lineage>
</organism>
<feature type="transmembrane region" description="Helical" evidence="7">
    <location>
        <begin position="295"/>
        <end position="314"/>
    </location>
</feature>
<dbReference type="PANTHER" id="PTHR43507:SF1">
    <property type="entry name" value="NADH-UBIQUINONE OXIDOREDUCTASE CHAIN 4"/>
    <property type="match status" value="1"/>
</dbReference>
<dbReference type="GO" id="GO:0016020">
    <property type="term" value="C:membrane"/>
    <property type="evidence" value="ECO:0007669"/>
    <property type="project" value="UniProtKB-SubCell"/>
</dbReference>
<feature type="domain" description="NADH:quinone oxidoreductase/Mrp antiporter transmembrane" evidence="8">
    <location>
        <begin position="120"/>
        <end position="410"/>
    </location>
</feature>
<dbReference type="PRINTS" id="PR01437">
    <property type="entry name" value="NUOXDRDTASE4"/>
</dbReference>
<evidence type="ECO:0000256" key="7">
    <source>
        <dbReference type="SAM" id="Phobius"/>
    </source>
</evidence>
<dbReference type="GO" id="GO:0015990">
    <property type="term" value="P:electron transport coupled proton transport"/>
    <property type="evidence" value="ECO:0007669"/>
    <property type="project" value="TreeGrafter"/>
</dbReference>
<feature type="transmembrane region" description="Helical" evidence="7">
    <location>
        <begin position="236"/>
        <end position="253"/>
    </location>
</feature>
<dbReference type="GO" id="GO:0048039">
    <property type="term" value="F:ubiquinone binding"/>
    <property type="evidence" value="ECO:0007669"/>
    <property type="project" value="TreeGrafter"/>
</dbReference>
<keyword evidence="10" id="KW-1185">Reference proteome</keyword>
<dbReference type="GO" id="GO:0042773">
    <property type="term" value="P:ATP synthesis coupled electron transport"/>
    <property type="evidence" value="ECO:0007669"/>
    <property type="project" value="InterPro"/>
</dbReference>
<protein>
    <submittedName>
        <fullName evidence="9">NADH-quinone oxidoreductase subunit M</fullName>
    </submittedName>
</protein>
<evidence type="ECO:0000259" key="8">
    <source>
        <dbReference type="Pfam" id="PF00361"/>
    </source>
</evidence>
<keyword evidence="4 7" id="KW-1133">Transmembrane helix</keyword>
<dbReference type="Pfam" id="PF00361">
    <property type="entry name" value="Proton_antipo_M"/>
    <property type="match status" value="1"/>
</dbReference>
<evidence type="ECO:0000256" key="2">
    <source>
        <dbReference type="ARBA" id="ARBA00009025"/>
    </source>
</evidence>
<dbReference type="GO" id="GO:0008137">
    <property type="term" value="F:NADH dehydrogenase (ubiquinone) activity"/>
    <property type="evidence" value="ECO:0007669"/>
    <property type="project" value="InterPro"/>
</dbReference>
<evidence type="ECO:0000256" key="1">
    <source>
        <dbReference type="ARBA" id="ARBA00004127"/>
    </source>
</evidence>
<comment type="subcellular location">
    <subcellularLocation>
        <location evidence="1">Endomembrane system</location>
        <topology evidence="1">Multi-pass membrane protein</topology>
    </subcellularLocation>
    <subcellularLocation>
        <location evidence="6">Membrane</location>
        <topology evidence="6">Multi-pass membrane protein</topology>
    </subcellularLocation>
</comment>
<evidence type="ECO:0000313" key="10">
    <source>
        <dbReference type="Proteomes" id="UP000248745"/>
    </source>
</evidence>
<feature type="transmembrane region" description="Helical" evidence="7">
    <location>
        <begin position="203"/>
        <end position="224"/>
    </location>
</feature>
<sequence>MLLILLILVPLIAGILTFLVKGNGAKGLALAGSLITLGLTVYLSSVATPDPISWSRPWIPLLGTQISLHADGMSAMLCLLTGIILPVVIISNWNKDVESPHAFYGLLLLSQTGLLGVFLAYDALLFYVFWELALIPVYFLCSRWGGEKRVPVTFKFFVYTFVGSLMMLAGIIYLSLNSGVSNPYSWENIVASGRALPPLQQHMMFWLIFIAFAIKMPIFPFHTWQPDTYEQSPTPVTIILSALMVKMGLYAVLRWLMPVLPEGVAYWSNTIIVLSIIGIVYASCIAIVQTDIKRLVAYSSIAHMGLMCAAAFAQTETGTHGLMVQMFNHGINITGMWLIVSMIENRWGTRDMTKLGGMATAAPKMAIALVIISLANIALPLTNGFIGEFMLFNGLFQSASEYHVTFMVIAGLGIIFGAVYTLSMIQKVAYGEVVEPSVKGDLKMNETIGLAVIIVIILVLGVYPKPLLDLTSGMMSLVAR</sequence>
<proteinExistence type="inferred from homology"/>
<feature type="transmembrane region" description="Helical" evidence="7">
    <location>
        <begin position="127"/>
        <end position="144"/>
    </location>
</feature>
<dbReference type="AlphaFoldDB" id="A0A2W2ALM9"/>
<feature type="transmembrane region" description="Helical" evidence="7">
    <location>
        <begin position="446"/>
        <end position="464"/>
    </location>
</feature>
<dbReference type="GO" id="GO:0012505">
    <property type="term" value="C:endomembrane system"/>
    <property type="evidence" value="ECO:0007669"/>
    <property type="project" value="UniProtKB-SubCell"/>
</dbReference>
<feature type="transmembrane region" description="Helical" evidence="7">
    <location>
        <begin position="156"/>
        <end position="176"/>
    </location>
</feature>
<reference evidence="9 10" key="1">
    <citation type="submission" date="2018-06" db="EMBL/GenBank/DDBJ databases">
        <title>Mucibacter soli gen. nov., sp. nov., a new member of the family Chitinophagaceae producing mucin.</title>
        <authorList>
            <person name="Kim M.-K."/>
            <person name="Park S."/>
            <person name="Kim T.-S."/>
            <person name="Joung Y."/>
            <person name="Han J.-H."/>
            <person name="Kim S.B."/>
        </authorList>
    </citation>
    <scope>NUCLEOTIDE SEQUENCE [LARGE SCALE GENOMIC DNA]</scope>
    <source>
        <strain evidence="9 10">R1-15</strain>
    </source>
</reference>
<feature type="transmembrane region" description="Helical" evidence="7">
    <location>
        <begin position="326"/>
        <end position="344"/>
    </location>
</feature>
<dbReference type="InterPro" id="IPR001750">
    <property type="entry name" value="ND/Mrp_TM"/>
</dbReference>
<feature type="transmembrane region" description="Helical" evidence="7">
    <location>
        <begin position="72"/>
        <end position="90"/>
    </location>
</feature>
<evidence type="ECO:0000256" key="3">
    <source>
        <dbReference type="ARBA" id="ARBA00022692"/>
    </source>
</evidence>
<dbReference type="OrthoDB" id="9811718at2"/>
<evidence type="ECO:0000256" key="4">
    <source>
        <dbReference type="ARBA" id="ARBA00022989"/>
    </source>
</evidence>